<dbReference type="GO" id="GO:0007399">
    <property type="term" value="P:nervous system development"/>
    <property type="evidence" value="ECO:0007669"/>
    <property type="project" value="UniProtKB-KW"/>
</dbReference>
<evidence type="ECO:0000256" key="2">
    <source>
        <dbReference type="ARBA" id="ARBA00022902"/>
    </source>
</evidence>
<dbReference type="OrthoDB" id="5976910at2759"/>
<dbReference type="GO" id="GO:0000981">
    <property type="term" value="F:DNA-binding transcription factor activity, RNA polymerase II-specific"/>
    <property type="evidence" value="ECO:0007669"/>
    <property type="project" value="TreeGrafter"/>
</dbReference>
<dbReference type="InterPro" id="IPR036638">
    <property type="entry name" value="HLH_DNA-bd_sf"/>
</dbReference>
<dbReference type="SUPFAM" id="SSF47459">
    <property type="entry name" value="HLH, helix-loop-helix DNA-binding domain"/>
    <property type="match status" value="1"/>
</dbReference>
<dbReference type="EMBL" id="SEYY01013258">
    <property type="protein sequence ID" value="KAB7500649.1"/>
    <property type="molecule type" value="Genomic_DNA"/>
</dbReference>
<keyword evidence="3" id="KW-0238">DNA-binding</keyword>
<evidence type="ECO:0000256" key="5">
    <source>
        <dbReference type="SAM" id="MobiDB-lite"/>
    </source>
</evidence>
<feature type="region of interest" description="Disordered" evidence="5">
    <location>
        <begin position="23"/>
        <end position="101"/>
    </location>
</feature>
<dbReference type="PANTHER" id="PTHR23349:SF108">
    <property type="entry name" value="BHLH DOMAIN-CONTAINING PROTEIN"/>
    <property type="match status" value="1"/>
</dbReference>
<dbReference type="GO" id="GO:0005634">
    <property type="term" value="C:nucleus"/>
    <property type="evidence" value="ECO:0007669"/>
    <property type="project" value="UniProtKB-SubCell"/>
</dbReference>
<dbReference type="CDD" id="cd11418">
    <property type="entry name" value="bHLH_TS_ASCL"/>
    <property type="match status" value="1"/>
</dbReference>
<accession>A0A5N5T3P6</accession>
<comment type="caution">
    <text evidence="7">The sequence shown here is derived from an EMBL/GenBank/DDBJ whole genome shotgun (WGS) entry which is preliminary data.</text>
</comment>
<dbReference type="SMART" id="SM00353">
    <property type="entry name" value="HLH"/>
    <property type="match status" value="1"/>
</dbReference>
<dbReference type="AlphaFoldDB" id="A0A5N5T3P6"/>
<keyword evidence="2" id="KW-0524">Neurogenesis</keyword>
<dbReference type="GO" id="GO:0000977">
    <property type="term" value="F:RNA polymerase II transcription regulatory region sequence-specific DNA binding"/>
    <property type="evidence" value="ECO:0007669"/>
    <property type="project" value="TreeGrafter"/>
</dbReference>
<comment type="subcellular location">
    <subcellularLocation>
        <location evidence="1">Nucleus</location>
    </subcellularLocation>
</comment>
<dbReference type="PROSITE" id="PS50888">
    <property type="entry name" value="BHLH"/>
    <property type="match status" value="1"/>
</dbReference>
<evidence type="ECO:0000313" key="8">
    <source>
        <dbReference type="Proteomes" id="UP000326759"/>
    </source>
</evidence>
<dbReference type="PANTHER" id="PTHR23349">
    <property type="entry name" value="BASIC HELIX-LOOP-HELIX TRANSCRIPTION FACTOR, TWIST"/>
    <property type="match status" value="1"/>
</dbReference>
<sequence>MVITKIASEKQALKAADVNRLTKNSQNKFKSKNNKNVRSNNGLQLSSPTKLPLSSSSLANINNASPQKQQKTPKKFPQTSTNQYSPQVKLLTPKKEINKTDQENYCASYSNYEQTLDSPSSSDSESQSPNCSLKLEAEEGPDTDPSAYTSSHTLLDSGSIFENFHLVGSSCHKPASPETTTATITQLSINKKNKNPPVSRRNARERNRVKQVSMGFAMLRQHVPQGNRKKKLSKVETLRCAVEYIKNLQSLLQENPVPLHTSSATIHHKSQQSKNHHNISSDQYVQLGHQHIQEQEENLLYTYRKTSPLTTNFQTSPHQEVFYDSHVRMQQMQNSSCLDAHVLKVPKVENIQSTELYSSTFNFASPMYAKGPTTFIYSSLTPPTGCPEVELPVLEDTKIPLGSLPASDAQDYPYPFAQKDSSDMDLIEALDWWQTNS</sequence>
<dbReference type="InterPro" id="IPR011598">
    <property type="entry name" value="bHLH_dom"/>
</dbReference>
<feature type="compositionally biased region" description="Low complexity" evidence="5">
    <location>
        <begin position="118"/>
        <end position="132"/>
    </location>
</feature>
<evidence type="ECO:0000256" key="4">
    <source>
        <dbReference type="ARBA" id="ARBA00023242"/>
    </source>
</evidence>
<name>A0A5N5T3P6_9CRUS</name>
<feature type="compositionally biased region" description="Low complexity" evidence="5">
    <location>
        <begin position="36"/>
        <end position="81"/>
    </location>
</feature>
<organism evidence="7 8">
    <name type="scientific">Armadillidium nasatum</name>
    <dbReference type="NCBI Taxonomy" id="96803"/>
    <lineage>
        <taxon>Eukaryota</taxon>
        <taxon>Metazoa</taxon>
        <taxon>Ecdysozoa</taxon>
        <taxon>Arthropoda</taxon>
        <taxon>Crustacea</taxon>
        <taxon>Multicrustacea</taxon>
        <taxon>Malacostraca</taxon>
        <taxon>Eumalacostraca</taxon>
        <taxon>Peracarida</taxon>
        <taxon>Isopoda</taxon>
        <taxon>Oniscidea</taxon>
        <taxon>Crinocheta</taxon>
        <taxon>Armadillidiidae</taxon>
        <taxon>Armadillidium</taxon>
    </lineage>
</organism>
<evidence type="ECO:0000256" key="1">
    <source>
        <dbReference type="ARBA" id="ARBA00004123"/>
    </source>
</evidence>
<feature type="domain" description="BHLH" evidence="6">
    <location>
        <begin position="196"/>
        <end position="248"/>
    </location>
</feature>
<gene>
    <name evidence="7" type="primary">ac</name>
    <name evidence="7" type="ORF">Anas_03998</name>
</gene>
<dbReference type="Proteomes" id="UP000326759">
    <property type="component" value="Unassembled WGS sequence"/>
</dbReference>
<dbReference type="InterPro" id="IPR050283">
    <property type="entry name" value="E-box_TF_Regulators"/>
</dbReference>
<evidence type="ECO:0000313" key="7">
    <source>
        <dbReference type="EMBL" id="KAB7500649.1"/>
    </source>
</evidence>
<keyword evidence="4" id="KW-0539">Nucleus</keyword>
<keyword evidence="8" id="KW-1185">Reference proteome</keyword>
<dbReference type="Gene3D" id="4.10.280.10">
    <property type="entry name" value="Helix-loop-helix DNA-binding domain"/>
    <property type="match status" value="1"/>
</dbReference>
<dbReference type="Pfam" id="PF00010">
    <property type="entry name" value="HLH"/>
    <property type="match status" value="1"/>
</dbReference>
<dbReference type="GO" id="GO:0046983">
    <property type="term" value="F:protein dimerization activity"/>
    <property type="evidence" value="ECO:0007669"/>
    <property type="project" value="InterPro"/>
</dbReference>
<dbReference type="FunFam" id="4.10.280.10:FF:000029">
    <property type="entry name" value="Achaete-scute family bHLH transcription factor 1"/>
    <property type="match status" value="1"/>
</dbReference>
<reference evidence="7 8" key="1">
    <citation type="journal article" date="2019" name="PLoS Biol.">
        <title>Sex chromosomes control vertical transmission of feminizing Wolbachia symbionts in an isopod.</title>
        <authorList>
            <person name="Becking T."/>
            <person name="Chebbi M.A."/>
            <person name="Giraud I."/>
            <person name="Moumen B."/>
            <person name="Laverre T."/>
            <person name="Caubet Y."/>
            <person name="Peccoud J."/>
            <person name="Gilbert C."/>
            <person name="Cordaux R."/>
        </authorList>
    </citation>
    <scope>NUCLEOTIDE SEQUENCE [LARGE SCALE GENOMIC DNA]</scope>
    <source>
        <strain evidence="7">ANa2</strain>
        <tissue evidence="7">Whole body excluding digestive tract and cuticle</tissue>
    </source>
</reference>
<evidence type="ECO:0000256" key="3">
    <source>
        <dbReference type="ARBA" id="ARBA00023125"/>
    </source>
</evidence>
<protein>
    <submittedName>
        <fullName evidence="7">Achaete-scute complex protein T5</fullName>
    </submittedName>
</protein>
<proteinExistence type="predicted"/>
<feature type="region of interest" description="Disordered" evidence="5">
    <location>
        <begin position="113"/>
        <end position="146"/>
    </location>
</feature>
<evidence type="ECO:0000259" key="6">
    <source>
        <dbReference type="PROSITE" id="PS50888"/>
    </source>
</evidence>